<keyword evidence="1" id="KW-0472">Membrane</keyword>
<evidence type="ECO:0000313" key="2">
    <source>
        <dbReference type="EMBL" id="GGA54000.1"/>
    </source>
</evidence>
<gene>
    <name evidence="2" type="ORF">GCM10007416_28990</name>
</gene>
<accession>A0ABQ1H0V6</accession>
<feature type="transmembrane region" description="Helical" evidence="1">
    <location>
        <begin position="95"/>
        <end position="115"/>
    </location>
</feature>
<sequence>MHRFLEAIRTEKKLITIASLLFILAIVSGYLASGPAGEWLKQAGVWDQFIQKAKTIGKNPGWVDTFGLIFFNNLFASMTMIGTGLFFGFYPILGLVFNGVLVGVILGAAAEQSGIHPLILFVTQILPHGILELPAVILAAAYGIRLGILVFQSVIGLGSPRLRQANRKAWSDYLGRITPLLAGMVVMLAAAAVIESGLIVFFAK</sequence>
<reference evidence="3" key="1">
    <citation type="journal article" date="2019" name="Int. J. Syst. Evol. Microbiol.">
        <title>The Global Catalogue of Microorganisms (GCM) 10K type strain sequencing project: providing services to taxonomists for standard genome sequencing and annotation.</title>
        <authorList>
            <consortium name="The Broad Institute Genomics Platform"/>
            <consortium name="The Broad Institute Genome Sequencing Center for Infectious Disease"/>
            <person name="Wu L."/>
            <person name="Ma J."/>
        </authorList>
    </citation>
    <scope>NUCLEOTIDE SEQUENCE [LARGE SCALE GENOMIC DNA]</scope>
    <source>
        <strain evidence="3">CGMCC 1.12404</strain>
    </source>
</reference>
<feature type="transmembrane region" description="Helical" evidence="1">
    <location>
        <begin position="66"/>
        <end position="88"/>
    </location>
</feature>
<evidence type="ECO:0008006" key="4">
    <source>
        <dbReference type="Google" id="ProtNLM"/>
    </source>
</evidence>
<feature type="transmembrane region" description="Helical" evidence="1">
    <location>
        <begin position="180"/>
        <end position="203"/>
    </location>
</feature>
<dbReference type="PANTHER" id="PTHR35337:SF1">
    <property type="entry name" value="SLR1478 PROTEIN"/>
    <property type="match status" value="1"/>
</dbReference>
<keyword evidence="1" id="KW-1133">Transmembrane helix</keyword>
<dbReference type="InterPro" id="IPR002798">
    <property type="entry name" value="SpoIIM-like"/>
</dbReference>
<feature type="transmembrane region" description="Helical" evidence="1">
    <location>
        <begin position="135"/>
        <end position="159"/>
    </location>
</feature>
<comment type="caution">
    <text evidence="2">The sequence shown here is derived from an EMBL/GenBank/DDBJ whole genome shotgun (WGS) entry which is preliminary data.</text>
</comment>
<evidence type="ECO:0000256" key="1">
    <source>
        <dbReference type="SAM" id="Phobius"/>
    </source>
</evidence>
<keyword evidence="1" id="KW-0812">Transmembrane</keyword>
<dbReference type="Pfam" id="PF01944">
    <property type="entry name" value="SpoIIM"/>
    <property type="match status" value="1"/>
</dbReference>
<keyword evidence="3" id="KW-1185">Reference proteome</keyword>
<name>A0ABQ1H0V6_9BACL</name>
<dbReference type="RefSeq" id="WP_188433232.1">
    <property type="nucleotide sequence ID" value="NZ_BMEX01000014.1"/>
</dbReference>
<proteinExistence type="predicted"/>
<organism evidence="2 3">
    <name type="scientific">Kroppenstedtia guangzhouensis</name>
    <dbReference type="NCBI Taxonomy" id="1274356"/>
    <lineage>
        <taxon>Bacteria</taxon>
        <taxon>Bacillati</taxon>
        <taxon>Bacillota</taxon>
        <taxon>Bacilli</taxon>
        <taxon>Bacillales</taxon>
        <taxon>Thermoactinomycetaceae</taxon>
        <taxon>Kroppenstedtia</taxon>
    </lineage>
</organism>
<dbReference type="Proteomes" id="UP000617979">
    <property type="component" value="Unassembled WGS sequence"/>
</dbReference>
<feature type="transmembrane region" description="Helical" evidence="1">
    <location>
        <begin position="12"/>
        <end position="32"/>
    </location>
</feature>
<dbReference type="EMBL" id="BMEX01000014">
    <property type="protein sequence ID" value="GGA54000.1"/>
    <property type="molecule type" value="Genomic_DNA"/>
</dbReference>
<protein>
    <recommendedName>
        <fullName evidence="4">Stage II sporulation protein M</fullName>
    </recommendedName>
</protein>
<dbReference type="PANTHER" id="PTHR35337">
    <property type="entry name" value="SLR1478 PROTEIN"/>
    <property type="match status" value="1"/>
</dbReference>
<evidence type="ECO:0000313" key="3">
    <source>
        <dbReference type="Proteomes" id="UP000617979"/>
    </source>
</evidence>